<feature type="chain" id="PRO_5026129311" evidence="2">
    <location>
        <begin position="22"/>
        <end position="814"/>
    </location>
</feature>
<protein>
    <submittedName>
        <fullName evidence="4">S9 family peptidase</fullName>
    </submittedName>
</protein>
<sequence>MRRLAPRLLVCACLLAGAVQARPFTIDDLLDRQRLGPVTLSPSGRWLVMQSTAPYQTIARYELAEFADRTISRLDVVETPNGRPRRLFPDDGYGYLAGPYSPSGEMMAVTRVRGKDQELGFVTLATGAATWTGLAPLDNLFGATVQWIDETTVAAIARDPDQLGFAPNYGWQLRERLKMQWARAASGQGSLAAVGSGRYLGVGASPPARRVVRIDVASGAHEPLLVADAFDLQLSPDHRRLAVLLAAEAMQPDPTPPAGQAEPFRRHRLAVIELTDGGAWWPLPRHEAALDLLSWSSDSQSLLVFAKADPADWGAAAYWRIEPGPRRARAIETPGLSSAVGANIHGMRIAHGQWIGQDPIIQASATGAGASGRRDWYRLAAAGPVRLTGQLPTGARLAAADDEGAVFTDGSSSWRVAPDGALMARLDGAPALNLGASGGERMIVNDKPPPARLLLGKTSAHDTVAITGLEATSPGPGVAIPKAETLLAASRPDLAVSRRTDARGVDTLLLRTPAGPPRVVLTLNGHLAAVDPALSRPILHPGPDGRPVTSWLYLPPHQAAGAPAALIVAAYPGHVGPSSAQGLSPPNGYEYPNPHLLAGAGYAVLVPSLPLDRRREPIEGQAEDILRAVEAVKASGAPVDTDKMALWGHSYGAYGVLAAATQSPRFKAVIAAAASPDLFAAYGRGALGHGVTGGSGWEVNNAMGWLETGQARMGAPPWKDPDKYLRNSPILRADRITAPVLIITADFDGDPIGGRAMFNSLYRQRKDALLLTYLAEGHQMAVSANLRDLYARALAFLADQLAPAPKGAGATAAP</sequence>
<dbReference type="GO" id="GO:0052689">
    <property type="term" value="F:carboxylic ester hydrolase activity"/>
    <property type="evidence" value="ECO:0007669"/>
    <property type="project" value="UniProtKB-ARBA"/>
</dbReference>
<comment type="caution">
    <text evidence="4">The sequence shown here is derived from an EMBL/GenBank/DDBJ whole genome shotgun (WGS) entry which is preliminary data.</text>
</comment>
<keyword evidence="1" id="KW-0378">Hydrolase</keyword>
<evidence type="ECO:0000256" key="1">
    <source>
        <dbReference type="ARBA" id="ARBA00022801"/>
    </source>
</evidence>
<dbReference type="InterPro" id="IPR029058">
    <property type="entry name" value="AB_hydrolase_fold"/>
</dbReference>
<dbReference type="GO" id="GO:0008236">
    <property type="term" value="F:serine-type peptidase activity"/>
    <property type="evidence" value="ECO:0007669"/>
    <property type="project" value="InterPro"/>
</dbReference>
<dbReference type="Pfam" id="PF00326">
    <property type="entry name" value="Peptidase_S9"/>
    <property type="match status" value="1"/>
</dbReference>
<proteinExistence type="predicted"/>
<dbReference type="PANTHER" id="PTHR22946">
    <property type="entry name" value="DIENELACTONE HYDROLASE DOMAIN-CONTAINING PROTEIN-RELATED"/>
    <property type="match status" value="1"/>
</dbReference>
<dbReference type="InterPro" id="IPR050261">
    <property type="entry name" value="FrsA_esterase"/>
</dbReference>
<dbReference type="GO" id="GO:0006508">
    <property type="term" value="P:proteolysis"/>
    <property type="evidence" value="ECO:0007669"/>
    <property type="project" value="InterPro"/>
</dbReference>
<gene>
    <name evidence="4" type="ORF">G5B46_07150</name>
</gene>
<dbReference type="InterPro" id="IPR001375">
    <property type="entry name" value="Peptidase_S9_cat"/>
</dbReference>
<dbReference type="RefSeq" id="WP_165257268.1">
    <property type="nucleotide sequence ID" value="NZ_JAAKGT010000002.1"/>
</dbReference>
<dbReference type="Gene3D" id="3.40.50.1820">
    <property type="entry name" value="alpha/beta hydrolase"/>
    <property type="match status" value="1"/>
</dbReference>
<name>A0A6G4QVA3_9CAUL</name>
<keyword evidence="2" id="KW-0732">Signal</keyword>
<dbReference type="SUPFAM" id="SSF82171">
    <property type="entry name" value="DPP6 N-terminal domain-like"/>
    <property type="match status" value="1"/>
</dbReference>
<feature type="signal peptide" evidence="2">
    <location>
        <begin position="1"/>
        <end position="21"/>
    </location>
</feature>
<dbReference type="EMBL" id="JAAKGT010000002">
    <property type="protein sequence ID" value="NGM49377.1"/>
    <property type="molecule type" value="Genomic_DNA"/>
</dbReference>
<dbReference type="PANTHER" id="PTHR22946:SF9">
    <property type="entry name" value="POLYKETIDE TRANSFERASE AF380"/>
    <property type="match status" value="1"/>
</dbReference>
<evidence type="ECO:0000256" key="2">
    <source>
        <dbReference type="SAM" id="SignalP"/>
    </source>
</evidence>
<evidence type="ECO:0000313" key="4">
    <source>
        <dbReference type="EMBL" id="NGM49377.1"/>
    </source>
</evidence>
<organism evidence="4">
    <name type="scientific">Caulobacter sp. 602-2</name>
    <dbReference type="NCBI Taxonomy" id="2710887"/>
    <lineage>
        <taxon>Bacteria</taxon>
        <taxon>Pseudomonadati</taxon>
        <taxon>Pseudomonadota</taxon>
        <taxon>Alphaproteobacteria</taxon>
        <taxon>Caulobacterales</taxon>
        <taxon>Caulobacteraceae</taxon>
        <taxon>Caulobacter</taxon>
    </lineage>
</organism>
<dbReference type="SUPFAM" id="SSF53474">
    <property type="entry name" value="alpha/beta-Hydrolases"/>
    <property type="match status" value="1"/>
</dbReference>
<evidence type="ECO:0000259" key="3">
    <source>
        <dbReference type="Pfam" id="PF00326"/>
    </source>
</evidence>
<reference evidence="4" key="1">
    <citation type="submission" date="2020-02" db="EMBL/GenBank/DDBJ databases">
        <authorList>
            <person name="Gao J."/>
            <person name="Sun J."/>
        </authorList>
    </citation>
    <scope>NUCLEOTIDE SEQUENCE</scope>
    <source>
        <strain evidence="4">602-2</strain>
    </source>
</reference>
<accession>A0A6G4QVA3</accession>
<feature type="domain" description="Peptidase S9 prolyl oligopeptidase catalytic" evidence="3">
    <location>
        <begin position="620"/>
        <end position="801"/>
    </location>
</feature>
<dbReference type="AlphaFoldDB" id="A0A6G4QVA3"/>